<gene>
    <name evidence="1" type="ORF">B1B_04759</name>
</gene>
<proteinExistence type="predicted"/>
<organism evidence="1">
    <name type="scientific">mine drainage metagenome</name>
    <dbReference type="NCBI Taxonomy" id="410659"/>
    <lineage>
        <taxon>unclassified sequences</taxon>
        <taxon>metagenomes</taxon>
        <taxon>ecological metagenomes</taxon>
    </lineage>
</organism>
<dbReference type="InterPro" id="IPR023393">
    <property type="entry name" value="START-like_dom_sf"/>
</dbReference>
<dbReference type="AlphaFoldDB" id="T1CP98"/>
<dbReference type="SUPFAM" id="SSF55961">
    <property type="entry name" value="Bet v1-like"/>
    <property type="match status" value="1"/>
</dbReference>
<protein>
    <recommendedName>
        <fullName evidence="2">Activator of Hsp90 ATPase 1 family protein</fullName>
    </recommendedName>
</protein>
<sequence>MGGQDYTTVISVSQTPKEAFDAIINVRGWWSEAIEGRTDKVGDVFSYHYEDVHHCKMELVELVPNKKVAWLVTENH</sequence>
<dbReference type="Gene3D" id="3.30.530.20">
    <property type="match status" value="1"/>
</dbReference>
<dbReference type="EMBL" id="AUZY01002988">
    <property type="protein sequence ID" value="EQD70875.1"/>
    <property type="molecule type" value="Genomic_DNA"/>
</dbReference>
<feature type="non-terminal residue" evidence="1">
    <location>
        <position position="76"/>
    </location>
</feature>
<name>T1CP98_9ZZZZ</name>
<accession>T1CP98</accession>
<reference evidence="1" key="1">
    <citation type="submission" date="2013-08" db="EMBL/GenBank/DDBJ databases">
        <authorList>
            <person name="Mendez C."/>
            <person name="Richter M."/>
            <person name="Ferrer M."/>
            <person name="Sanchez J."/>
        </authorList>
    </citation>
    <scope>NUCLEOTIDE SEQUENCE</scope>
</reference>
<reference evidence="1" key="2">
    <citation type="journal article" date="2014" name="ISME J.">
        <title>Microbial stratification in low pH oxic and suboxic macroscopic growths along an acid mine drainage.</title>
        <authorList>
            <person name="Mendez-Garcia C."/>
            <person name="Mesa V."/>
            <person name="Sprenger R.R."/>
            <person name="Richter M."/>
            <person name="Diez M.S."/>
            <person name="Solano J."/>
            <person name="Bargiela R."/>
            <person name="Golyshina O.V."/>
            <person name="Manteca A."/>
            <person name="Ramos J.L."/>
            <person name="Gallego J.R."/>
            <person name="Llorente I."/>
            <person name="Martins Dos Santos V.A."/>
            <person name="Jensen O.N."/>
            <person name="Pelaez A.I."/>
            <person name="Sanchez J."/>
            <person name="Ferrer M."/>
        </authorList>
    </citation>
    <scope>NUCLEOTIDE SEQUENCE</scope>
</reference>
<evidence type="ECO:0000313" key="1">
    <source>
        <dbReference type="EMBL" id="EQD70875.1"/>
    </source>
</evidence>
<comment type="caution">
    <text evidence="1">The sequence shown here is derived from an EMBL/GenBank/DDBJ whole genome shotgun (WGS) entry which is preliminary data.</text>
</comment>
<evidence type="ECO:0008006" key="2">
    <source>
        <dbReference type="Google" id="ProtNLM"/>
    </source>
</evidence>